<proteinExistence type="predicted"/>
<reference evidence="1" key="1">
    <citation type="submission" date="2016-10" db="EMBL/GenBank/DDBJ databases">
        <authorList>
            <person name="de Groot N.N."/>
        </authorList>
    </citation>
    <scope>NUCLEOTIDE SEQUENCE</scope>
</reference>
<sequence>MILDNNTQDKPDINYPTNWGFKLIGRDKDELEKCIKEVMGDKEHNCHIGNVSKGGKFHSYNASCIVDTKEERDRLFGDFEKHNAVKMVI</sequence>
<evidence type="ECO:0000313" key="1">
    <source>
        <dbReference type="EMBL" id="SFV57011.1"/>
    </source>
</evidence>
<name>A0A1W1BU76_9ZZZZ</name>
<dbReference type="AlphaFoldDB" id="A0A1W1BU76"/>
<accession>A0A1W1BU76</accession>
<dbReference type="Gene3D" id="3.30.70.260">
    <property type="match status" value="1"/>
</dbReference>
<dbReference type="InterPro" id="IPR027471">
    <property type="entry name" value="YbeD-like_sf"/>
</dbReference>
<organism evidence="1">
    <name type="scientific">hydrothermal vent metagenome</name>
    <dbReference type="NCBI Taxonomy" id="652676"/>
    <lineage>
        <taxon>unclassified sequences</taxon>
        <taxon>metagenomes</taxon>
        <taxon>ecological metagenomes</taxon>
    </lineage>
</organism>
<dbReference type="SUPFAM" id="SSF117991">
    <property type="entry name" value="YbeD/HP0495-like"/>
    <property type="match status" value="1"/>
</dbReference>
<dbReference type="Pfam" id="PF04359">
    <property type="entry name" value="DUF493"/>
    <property type="match status" value="1"/>
</dbReference>
<gene>
    <name evidence="1" type="ORF">MNB_SV-9-477</name>
</gene>
<dbReference type="InterPro" id="IPR007454">
    <property type="entry name" value="UPF0250_YbeD-like"/>
</dbReference>
<dbReference type="EMBL" id="FPHG01000031">
    <property type="protein sequence ID" value="SFV57011.1"/>
    <property type="molecule type" value="Genomic_DNA"/>
</dbReference>
<protein>
    <submittedName>
        <fullName evidence="1">Proposed lipoate regulatory protein YbeD</fullName>
    </submittedName>
</protein>